<dbReference type="AlphaFoldDB" id="F9UHX3"/>
<gene>
    <name evidence="1" type="ORF">ThimaDRAFT_4526</name>
</gene>
<dbReference type="OrthoDB" id="9766398at2"/>
<evidence type="ECO:0000313" key="2">
    <source>
        <dbReference type="Proteomes" id="UP000005459"/>
    </source>
</evidence>
<name>F9UHX3_9GAMM</name>
<sequence>MNDNAIRLEIRGATLLAVPAVHFRLPFAEAVNAVCRDLSSRPDAIAVELGPAATAAARAWLQELGVGPEHRRRLPCMLGLHRDNQLLHPAMRERALTLQRETGRELHRLPPALLQEELSFTGLAVMQLSPTDSIVEALRCACELNVPVYGVDLEISARSNPSPVLMEDPWLARGAIRDYAERNGRRALSDTDPLIDGRRETVMAARLLAVLARHRRVLFTCGLGHWVRLAGLLQDPSLAPATVGLEADDAEVGTWRRTLVHPGIAVQSMEWPTITWLWERNRPHPLRGGPAKQDPPSCHEALLGKALEHVYTRTPGASQEQGGQDWRALGRFTHILSAEMQLTLRRFPNLGLVMRCAEAALPKPLSDALGRALTRFPWAKPAQFPDTEQLLDNREGKEGDVTLSGRGRPFRAGLVQGGGILVPNPGLVRIAESHWESHRGSDGSAWSSMLSWRPWERLATALSAQASGHVRKTQRVRVTESFTGQLLDGIDVRRTLREFARGQDRLMVRDSRLAPTRTPTSMTDAFPVVWIFDTGGPRHGEMTVLRTPLTWLLHAGRDRAALEERRDGAGENMADLVLFTDDRGTDLSGNAERSGIWTYLTRGWLLFRPQCPSLRQAADWILRTRSRLTPIYSDAFSNELPMELRHALARDGGPCLADLSWQDRLLRVGLAFGGRTLTLVAPIDFSPASAIRDHAARRGQTIVRVPITAFSKAHVARVRRIEMVPGRVQGEDCRIVYDGHPGDVLGEPEDAYRELIPTAWRHYLW</sequence>
<organism evidence="1 2">
    <name type="scientific">Thiocapsa marina 5811</name>
    <dbReference type="NCBI Taxonomy" id="768671"/>
    <lineage>
        <taxon>Bacteria</taxon>
        <taxon>Pseudomonadati</taxon>
        <taxon>Pseudomonadota</taxon>
        <taxon>Gammaproteobacteria</taxon>
        <taxon>Chromatiales</taxon>
        <taxon>Chromatiaceae</taxon>
        <taxon>Thiocapsa</taxon>
    </lineage>
</organism>
<dbReference type="Proteomes" id="UP000005459">
    <property type="component" value="Unassembled WGS sequence"/>
</dbReference>
<dbReference type="RefSeq" id="WP_007195397.1">
    <property type="nucleotide sequence ID" value="NZ_AFWV01000021.1"/>
</dbReference>
<evidence type="ECO:0000313" key="1">
    <source>
        <dbReference type="EMBL" id="EGV16149.1"/>
    </source>
</evidence>
<reference evidence="1 2" key="1">
    <citation type="submission" date="2011-06" db="EMBL/GenBank/DDBJ databases">
        <title>The draft genome of Thiocapsa marina 5811.</title>
        <authorList>
            <consortium name="US DOE Joint Genome Institute (JGI-PGF)"/>
            <person name="Lucas S."/>
            <person name="Han J."/>
            <person name="Cheng J.-F."/>
            <person name="Goodwin L."/>
            <person name="Pitluck S."/>
            <person name="Peters L."/>
            <person name="Land M.L."/>
            <person name="Hauser L."/>
            <person name="Vogl K."/>
            <person name="Liu Z."/>
            <person name="Imhoff J."/>
            <person name="Thiel V."/>
            <person name="Frigaard N.-U."/>
            <person name="Bryant D."/>
            <person name="Woyke T.J."/>
        </authorList>
    </citation>
    <scope>NUCLEOTIDE SEQUENCE [LARGE SCALE GENOMIC DNA]</scope>
    <source>
        <strain evidence="1 2">5811</strain>
    </source>
</reference>
<keyword evidence="2" id="KW-1185">Reference proteome</keyword>
<protein>
    <submittedName>
        <fullName evidence="1">Uncharacterized protein</fullName>
    </submittedName>
</protein>
<proteinExistence type="predicted"/>
<dbReference type="STRING" id="768671.ThimaDRAFT_4526"/>
<dbReference type="eggNOG" id="COG1916">
    <property type="taxonomic scope" value="Bacteria"/>
</dbReference>
<accession>F9UHX3</accession>
<dbReference type="EMBL" id="AFWV01000021">
    <property type="protein sequence ID" value="EGV16149.1"/>
    <property type="molecule type" value="Genomic_DNA"/>
</dbReference>